<evidence type="ECO:0000256" key="5">
    <source>
        <dbReference type="ARBA" id="ARBA00023065"/>
    </source>
</evidence>
<evidence type="ECO:0000256" key="1">
    <source>
        <dbReference type="ARBA" id="ARBA00004127"/>
    </source>
</evidence>
<organism evidence="9 10">
    <name type="scientific">Gigaspora margarita</name>
    <dbReference type="NCBI Taxonomy" id="4874"/>
    <lineage>
        <taxon>Eukaryota</taxon>
        <taxon>Fungi</taxon>
        <taxon>Fungi incertae sedis</taxon>
        <taxon>Mucoromycota</taxon>
        <taxon>Glomeromycotina</taxon>
        <taxon>Glomeromycetes</taxon>
        <taxon>Diversisporales</taxon>
        <taxon>Gigasporaceae</taxon>
        <taxon>Gigaspora</taxon>
    </lineage>
</organism>
<accession>A0ABN7W300</accession>
<sequence>MRTLTKIIKISDIIQDKPSLIEPFKNIIFSSKSNVLLLAIPFGFIAHFLNWNEILIFVINFIAIILLAQLLGFATEQLSCGVGQASVLGSVLSNILVVLGSYFLFGGISILKEDRLEQNFDSTAAQASSSVMTLACIALIVPAAFSLAINGNSNNTLSMTDSRILNLSYGSLLNTHKDLFQNEENEKLQISKHLAIFLLVTVTVITGFFAEFLVSSIEGVVTSHGLSKTLIGLVLLPIIENAAK</sequence>
<dbReference type="EMBL" id="CAJVQB010027796">
    <property type="protein sequence ID" value="CAG8811190.1"/>
    <property type="molecule type" value="Genomic_DNA"/>
</dbReference>
<feature type="transmembrane region" description="Helical" evidence="7">
    <location>
        <begin position="27"/>
        <end position="48"/>
    </location>
</feature>
<proteinExistence type="predicted"/>
<feature type="transmembrane region" description="Helical" evidence="7">
    <location>
        <begin position="131"/>
        <end position="149"/>
    </location>
</feature>
<evidence type="ECO:0000313" key="10">
    <source>
        <dbReference type="Proteomes" id="UP000789901"/>
    </source>
</evidence>
<comment type="caution">
    <text evidence="9">The sequence shown here is derived from an EMBL/GenBank/DDBJ whole genome shotgun (WGS) entry which is preliminary data.</text>
</comment>
<keyword evidence="3 7" id="KW-0812">Transmembrane</keyword>
<reference evidence="9 10" key="1">
    <citation type="submission" date="2021-06" db="EMBL/GenBank/DDBJ databases">
        <authorList>
            <person name="Kallberg Y."/>
            <person name="Tangrot J."/>
            <person name="Rosling A."/>
        </authorList>
    </citation>
    <scope>NUCLEOTIDE SEQUENCE [LARGE SCALE GENOMIC DNA]</scope>
    <source>
        <strain evidence="9 10">120-4 pot B 10/14</strain>
    </source>
</reference>
<evidence type="ECO:0000256" key="6">
    <source>
        <dbReference type="ARBA" id="ARBA00023136"/>
    </source>
</evidence>
<feature type="domain" description="Sodium/calcium exchanger membrane region" evidence="8">
    <location>
        <begin position="82"/>
        <end position="169"/>
    </location>
</feature>
<evidence type="ECO:0000259" key="8">
    <source>
        <dbReference type="Pfam" id="PF01699"/>
    </source>
</evidence>
<keyword evidence="6 7" id="KW-0472">Membrane</keyword>
<dbReference type="InterPro" id="IPR004837">
    <property type="entry name" value="NaCa_Exmemb"/>
</dbReference>
<gene>
    <name evidence="9" type="ORF">GMARGA_LOCUS25280</name>
</gene>
<feature type="transmembrane region" description="Helical" evidence="7">
    <location>
        <begin position="87"/>
        <end position="111"/>
    </location>
</feature>
<evidence type="ECO:0000256" key="3">
    <source>
        <dbReference type="ARBA" id="ARBA00022692"/>
    </source>
</evidence>
<feature type="transmembrane region" description="Helical" evidence="7">
    <location>
        <begin position="194"/>
        <end position="214"/>
    </location>
</feature>
<keyword evidence="10" id="KW-1185">Reference proteome</keyword>
<evidence type="ECO:0000256" key="2">
    <source>
        <dbReference type="ARBA" id="ARBA00022448"/>
    </source>
</evidence>
<name>A0ABN7W300_GIGMA</name>
<comment type="subcellular location">
    <subcellularLocation>
        <location evidence="1">Endomembrane system</location>
        <topology evidence="1">Multi-pass membrane protein</topology>
    </subcellularLocation>
</comment>
<evidence type="ECO:0000313" key="9">
    <source>
        <dbReference type="EMBL" id="CAG8811190.1"/>
    </source>
</evidence>
<evidence type="ECO:0000256" key="4">
    <source>
        <dbReference type="ARBA" id="ARBA00022989"/>
    </source>
</evidence>
<dbReference type="PANTHER" id="PTHR31503">
    <property type="entry name" value="VACUOLAR CALCIUM ION TRANSPORTER"/>
    <property type="match status" value="1"/>
</dbReference>
<dbReference type="Proteomes" id="UP000789901">
    <property type="component" value="Unassembled WGS sequence"/>
</dbReference>
<feature type="non-terminal residue" evidence="9">
    <location>
        <position position="244"/>
    </location>
</feature>
<dbReference type="PANTHER" id="PTHR31503:SF22">
    <property type="entry name" value="VACUOLAR CALCIUM ION TRANSPORTER"/>
    <property type="match status" value="1"/>
</dbReference>
<keyword evidence="5" id="KW-0406">Ion transport</keyword>
<dbReference type="InterPro" id="IPR004713">
    <property type="entry name" value="CaH_exchang"/>
</dbReference>
<protein>
    <submittedName>
        <fullName evidence="9">25333_t:CDS:1</fullName>
    </submittedName>
</protein>
<keyword evidence="2" id="KW-0813">Transport</keyword>
<keyword evidence="4 7" id="KW-1133">Transmembrane helix</keyword>
<dbReference type="Pfam" id="PF01699">
    <property type="entry name" value="Na_Ca_ex"/>
    <property type="match status" value="1"/>
</dbReference>
<feature type="transmembrane region" description="Helical" evidence="7">
    <location>
        <begin position="54"/>
        <end position="75"/>
    </location>
</feature>
<evidence type="ECO:0000256" key="7">
    <source>
        <dbReference type="SAM" id="Phobius"/>
    </source>
</evidence>